<comment type="caution">
    <text evidence="3">The sequence shown here is derived from an EMBL/GenBank/DDBJ whole genome shotgun (WGS) entry which is preliminary data.</text>
</comment>
<dbReference type="InterPro" id="IPR055411">
    <property type="entry name" value="LRR_FXL15/At3g58940/PEG3-like"/>
</dbReference>
<dbReference type="Proteomes" id="UP001558713">
    <property type="component" value="Unassembled WGS sequence"/>
</dbReference>
<feature type="transmembrane region" description="Helical" evidence="1">
    <location>
        <begin position="322"/>
        <end position="344"/>
    </location>
</feature>
<protein>
    <submittedName>
        <fullName evidence="3">F-box/LRR-repeat protein</fullName>
    </submittedName>
</protein>
<proteinExistence type="predicted"/>
<dbReference type="SUPFAM" id="SSF81383">
    <property type="entry name" value="F-box domain"/>
    <property type="match status" value="1"/>
</dbReference>
<dbReference type="PANTHER" id="PTHR31293:SF12">
    <property type="entry name" value="RNI-LIKE SUPERFAMILY PROTEIN"/>
    <property type="match status" value="1"/>
</dbReference>
<dbReference type="InterPro" id="IPR036047">
    <property type="entry name" value="F-box-like_dom_sf"/>
</dbReference>
<dbReference type="InterPro" id="IPR006566">
    <property type="entry name" value="FBD"/>
</dbReference>
<keyword evidence="1" id="KW-1133">Transmembrane helix</keyword>
<evidence type="ECO:0000259" key="2">
    <source>
        <dbReference type="SMART" id="SM00579"/>
    </source>
</evidence>
<keyword evidence="1" id="KW-0472">Membrane</keyword>
<dbReference type="SUPFAM" id="SSF52047">
    <property type="entry name" value="RNI-like"/>
    <property type="match status" value="1"/>
</dbReference>
<keyword evidence="4" id="KW-1185">Reference proteome</keyword>
<reference evidence="3 4" key="1">
    <citation type="submission" date="2024-04" db="EMBL/GenBank/DDBJ databases">
        <title>Genome assembly C_amara_ONT_v2.</title>
        <authorList>
            <person name="Yant L."/>
            <person name="Moore C."/>
            <person name="Slenker M."/>
        </authorList>
    </citation>
    <scope>NUCLEOTIDE SEQUENCE [LARGE SCALE GENOMIC DNA]</scope>
    <source>
        <tissue evidence="3">Leaf</tissue>
    </source>
</reference>
<dbReference type="AlphaFoldDB" id="A0ABD1C9K6"/>
<gene>
    <name evidence="3" type="ORF">V5N11_026027</name>
</gene>
<organism evidence="3 4">
    <name type="scientific">Cardamine amara subsp. amara</name>
    <dbReference type="NCBI Taxonomy" id="228776"/>
    <lineage>
        <taxon>Eukaryota</taxon>
        <taxon>Viridiplantae</taxon>
        <taxon>Streptophyta</taxon>
        <taxon>Embryophyta</taxon>
        <taxon>Tracheophyta</taxon>
        <taxon>Spermatophyta</taxon>
        <taxon>Magnoliopsida</taxon>
        <taxon>eudicotyledons</taxon>
        <taxon>Gunneridae</taxon>
        <taxon>Pentapetalae</taxon>
        <taxon>rosids</taxon>
        <taxon>malvids</taxon>
        <taxon>Brassicales</taxon>
        <taxon>Brassicaceae</taxon>
        <taxon>Cardamineae</taxon>
        <taxon>Cardamine</taxon>
    </lineage>
</organism>
<name>A0ABD1C9K6_CARAN</name>
<sequence>MDRISHLPDEIIQHIGSFLSAKEAAFSTVLSKRWINLFTIITYLHFDCMEENANFTDFVNRVLALPASHRVRKCFLNCCMWLGDNNSDHAVKYDLINRCLRAVLKLGVLVFKLLLDGRKVQYSLPFELFTCETITKLSLGRHFDIDNLPENALLPALKTLYLDTIKFFDFGGNCAFKMLLDACVVLEDLTICGVNWELWRWSRIVSSLSIKRLYIIREDWPSFVDSDFQIIIFHVPNLEYLYYSDVPKHFLNVNLNSLVRAKLHLIPGPGRDYKWEEGDETLFQPMNLIHGLRNVEYLNMDVPTLEMFTVFRESLPVFEKLFHLYVNLLTLPYFCWVVGLHILIQKSPNLKILTINGPLHYYRGIFVGPEVCPCLWEYSFLMLCPLEVLTITVYKGCPEELIQMKLILEKLSYLKEVKVHSPATGERKLKLIADLEKLPRASSMCEFKVVQ</sequence>
<evidence type="ECO:0000256" key="1">
    <source>
        <dbReference type="SAM" id="Phobius"/>
    </source>
</evidence>
<evidence type="ECO:0000313" key="4">
    <source>
        <dbReference type="Proteomes" id="UP001558713"/>
    </source>
</evidence>
<dbReference type="SMART" id="SM00579">
    <property type="entry name" value="FBD"/>
    <property type="match status" value="1"/>
</dbReference>
<dbReference type="InterPro" id="IPR055294">
    <property type="entry name" value="FBL60-like"/>
</dbReference>
<feature type="domain" description="FBD" evidence="2">
    <location>
        <begin position="379"/>
        <end position="450"/>
    </location>
</feature>
<dbReference type="Pfam" id="PF24758">
    <property type="entry name" value="LRR_At5g56370"/>
    <property type="match status" value="1"/>
</dbReference>
<evidence type="ECO:0000313" key="3">
    <source>
        <dbReference type="EMBL" id="KAL1226157.1"/>
    </source>
</evidence>
<dbReference type="EMBL" id="JBANAX010000009">
    <property type="protein sequence ID" value="KAL1226157.1"/>
    <property type="molecule type" value="Genomic_DNA"/>
</dbReference>
<dbReference type="PANTHER" id="PTHR31293">
    <property type="entry name" value="RNI-LIKE SUPERFAMILY PROTEIN"/>
    <property type="match status" value="1"/>
</dbReference>
<accession>A0ABD1C9K6</accession>
<keyword evidence="1" id="KW-0812">Transmembrane</keyword>